<evidence type="ECO:0000313" key="2">
    <source>
        <dbReference type="Proteomes" id="UP001054854"/>
    </source>
</evidence>
<proteinExistence type="predicted"/>
<reference evidence="1" key="1">
    <citation type="submission" date="2024-05" db="EMBL/GenBank/DDBJ databases">
        <title>Whole genome shotgun sequence of Streptomyces hygroscopicus NBRC 113678.</title>
        <authorList>
            <person name="Komaki H."/>
            <person name="Tamura T."/>
        </authorList>
    </citation>
    <scope>NUCLEOTIDE SEQUENCE</scope>
    <source>
        <strain evidence="1">N11-34</strain>
    </source>
</reference>
<name>A0ABQ3TW11_STRHY</name>
<evidence type="ECO:0000313" key="1">
    <source>
        <dbReference type="EMBL" id="GHJ27536.1"/>
    </source>
</evidence>
<accession>A0ABQ3TW11</accession>
<sequence>MRRFSACPVPCRKVADAAPVRARSAAARAVPLVSKRCLGFLCDATAAVHLVFLGHYGTYRKSRTYMGTDGQVAAHHEAGTLG</sequence>
<comment type="caution">
    <text evidence="1">The sequence shown here is derived from an EMBL/GenBank/DDBJ whole genome shotgun (WGS) entry which is preliminary data.</text>
</comment>
<organism evidence="1 2">
    <name type="scientific">Streptomyces hygroscopicus</name>
    <dbReference type="NCBI Taxonomy" id="1912"/>
    <lineage>
        <taxon>Bacteria</taxon>
        <taxon>Bacillati</taxon>
        <taxon>Actinomycetota</taxon>
        <taxon>Actinomycetes</taxon>
        <taxon>Kitasatosporales</taxon>
        <taxon>Streptomycetaceae</taxon>
        <taxon>Streptomyces</taxon>
        <taxon>Streptomyces violaceusniger group</taxon>
    </lineage>
</organism>
<protein>
    <submittedName>
        <fullName evidence="1">Uncharacterized protein</fullName>
    </submittedName>
</protein>
<dbReference type="EMBL" id="BNEK01000003">
    <property type="protein sequence ID" value="GHJ27536.1"/>
    <property type="molecule type" value="Genomic_DNA"/>
</dbReference>
<keyword evidence="2" id="KW-1185">Reference proteome</keyword>
<gene>
    <name evidence="1" type="ORF">TPA0910_19690</name>
</gene>
<dbReference type="Proteomes" id="UP001054854">
    <property type="component" value="Unassembled WGS sequence"/>
</dbReference>